<feature type="domain" description="Isopenicillin N synthase-like Fe(2+) 2OG dioxygenase" evidence="1">
    <location>
        <begin position="154"/>
        <end position="215"/>
    </location>
</feature>
<reference evidence="2 3" key="1">
    <citation type="journal article" date="2013" name="Nat. Genet.">
        <title>The high-quality draft genome of peach (Prunus persica) identifies unique patterns of genetic diversity, domestication and genome evolution.</title>
        <authorList>
            <consortium name="International Peach Genome Initiative"/>
            <person name="Verde I."/>
            <person name="Abbott A.G."/>
            <person name="Scalabrin S."/>
            <person name="Jung S."/>
            <person name="Shu S."/>
            <person name="Marroni F."/>
            <person name="Zhebentyayeva T."/>
            <person name="Dettori M.T."/>
            <person name="Grimwood J."/>
            <person name="Cattonaro F."/>
            <person name="Zuccolo A."/>
            <person name="Rossini L."/>
            <person name="Jenkins J."/>
            <person name="Vendramin E."/>
            <person name="Meisel L.A."/>
            <person name="Decroocq V."/>
            <person name="Sosinski B."/>
            <person name="Prochnik S."/>
            <person name="Mitros T."/>
            <person name="Policriti A."/>
            <person name="Cipriani G."/>
            <person name="Dondini L."/>
            <person name="Ficklin S."/>
            <person name="Goodstein D.M."/>
            <person name="Xuan P."/>
            <person name="Del Fabbro C."/>
            <person name="Aramini V."/>
            <person name="Copetti D."/>
            <person name="Gonzalez S."/>
            <person name="Horner D.S."/>
            <person name="Falchi R."/>
            <person name="Lucas S."/>
            <person name="Mica E."/>
            <person name="Maldonado J."/>
            <person name="Lazzari B."/>
            <person name="Bielenberg D."/>
            <person name="Pirona R."/>
            <person name="Miculan M."/>
            <person name="Barakat A."/>
            <person name="Testolin R."/>
            <person name="Stella A."/>
            <person name="Tartarini S."/>
            <person name="Tonutti P."/>
            <person name="Arus P."/>
            <person name="Orellana A."/>
            <person name="Wells C."/>
            <person name="Main D."/>
            <person name="Vizzotto G."/>
            <person name="Silva H."/>
            <person name="Salamini F."/>
            <person name="Schmutz J."/>
            <person name="Morgante M."/>
            <person name="Rokhsar D.S."/>
        </authorList>
    </citation>
    <scope>NUCLEOTIDE SEQUENCE [LARGE SCALE GENOMIC DNA]</scope>
    <source>
        <strain evidence="3">cv. Nemared</strain>
    </source>
</reference>
<dbReference type="OMA" id="AFVELMW"/>
<dbReference type="Proteomes" id="UP000006882">
    <property type="component" value="Chromosome G3"/>
</dbReference>
<accession>M5WYW4</accession>
<keyword evidence="3" id="KW-1185">Reference proteome</keyword>
<dbReference type="Pfam" id="PF03171">
    <property type="entry name" value="2OG-FeII_Oxy"/>
    <property type="match status" value="1"/>
</dbReference>
<protein>
    <recommendedName>
        <fullName evidence="1">Isopenicillin N synthase-like Fe(2+) 2OG dioxygenase domain-containing protein</fullName>
    </recommendedName>
</protein>
<dbReference type="InterPro" id="IPR050231">
    <property type="entry name" value="Iron_ascorbate_oxido_reductase"/>
</dbReference>
<dbReference type="Gramene" id="ONI16048">
    <property type="protein sequence ID" value="ONI16048"/>
    <property type="gene ID" value="PRUPE_3G075800"/>
</dbReference>
<dbReference type="GO" id="GO:0016706">
    <property type="term" value="F:2-oxoglutarate-dependent dioxygenase activity"/>
    <property type="evidence" value="ECO:0000318"/>
    <property type="project" value="GO_Central"/>
</dbReference>
<dbReference type="EMBL" id="CM007653">
    <property type="protein sequence ID" value="ONI16048.1"/>
    <property type="molecule type" value="Genomic_DNA"/>
</dbReference>
<proteinExistence type="predicted"/>
<dbReference type="HOGENOM" id="CLU_010119_3_1_1"/>
<dbReference type="Gene3D" id="2.60.120.330">
    <property type="entry name" value="B-lactam Antibiotic, Isopenicillin N Synthase, Chain"/>
    <property type="match status" value="1"/>
</dbReference>
<name>M5WYW4_PRUPE</name>
<dbReference type="InterPro" id="IPR044861">
    <property type="entry name" value="IPNS-like_FE2OG_OXY"/>
</dbReference>
<evidence type="ECO:0000313" key="2">
    <source>
        <dbReference type="EMBL" id="ONI16048.1"/>
    </source>
</evidence>
<gene>
    <name evidence="2" type="ORF">PRUPE_3G075800</name>
</gene>
<evidence type="ECO:0000259" key="1">
    <source>
        <dbReference type="Pfam" id="PF03171"/>
    </source>
</evidence>
<organism evidence="2 3">
    <name type="scientific">Prunus persica</name>
    <name type="common">Peach</name>
    <name type="synonym">Amygdalus persica</name>
    <dbReference type="NCBI Taxonomy" id="3760"/>
    <lineage>
        <taxon>Eukaryota</taxon>
        <taxon>Viridiplantae</taxon>
        <taxon>Streptophyta</taxon>
        <taxon>Embryophyta</taxon>
        <taxon>Tracheophyta</taxon>
        <taxon>Spermatophyta</taxon>
        <taxon>Magnoliopsida</taxon>
        <taxon>eudicotyledons</taxon>
        <taxon>Gunneridae</taxon>
        <taxon>Pentapetalae</taxon>
        <taxon>rosids</taxon>
        <taxon>fabids</taxon>
        <taxon>Rosales</taxon>
        <taxon>Rosaceae</taxon>
        <taxon>Amygdaloideae</taxon>
        <taxon>Amygdaleae</taxon>
        <taxon>Prunus</taxon>
    </lineage>
</organism>
<dbReference type="InterPro" id="IPR027443">
    <property type="entry name" value="IPNS-like_sf"/>
</dbReference>
<dbReference type="AlphaFoldDB" id="M5WYW4"/>
<evidence type="ECO:0000313" key="3">
    <source>
        <dbReference type="Proteomes" id="UP000006882"/>
    </source>
</evidence>
<sequence length="239" mass="28002">MGSSETPLKLPITDYSKQALTPGSKEWETVRTQVHNAPEEYGCFEALFYKVPPHNKAPPHIRKSIFQSMEEPYNLPLQTKLQNVSMGVDDVNIYEQVQRLINTLWPQENPSFCKTIQSFSEQVSELDQIIRRMILESLGLEKYFEEHLELTNYLLRMIKYKGPQTNETKLRLPAHTNKNIVTILYQNQVDGLEVQTKDGKWIYANPSSDSFITMIDLLYRKFVPDEIHWSRKCLRDEIY</sequence>
<dbReference type="SUPFAM" id="SSF51197">
    <property type="entry name" value="Clavaminate synthase-like"/>
    <property type="match status" value="1"/>
</dbReference>
<dbReference type="PANTHER" id="PTHR47990">
    <property type="entry name" value="2-OXOGLUTARATE (2OG) AND FE(II)-DEPENDENT OXYGENASE SUPERFAMILY PROTEIN-RELATED"/>
    <property type="match status" value="1"/>
</dbReference>
<dbReference type="eggNOG" id="KOG0143">
    <property type="taxonomic scope" value="Eukaryota"/>
</dbReference>